<evidence type="ECO:0000256" key="4">
    <source>
        <dbReference type="ARBA" id="ARBA00022692"/>
    </source>
</evidence>
<feature type="transmembrane region" description="Helical" evidence="7">
    <location>
        <begin position="15"/>
        <end position="32"/>
    </location>
</feature>
<feature type="transmembrane region" description="Helical" evidence="7">
    <location>
        <begin position="68"/>
        <end position="87"/>
    </location>
</feature>
<dbReference type="Proteomes" id="UP001209083">
    <property type="component" value="Chromosome"/>
</dbReference>
<sequence>MMSPGATRVKIRRSLLKQLPLLVWLVFLWVMLWDHFSLLSVTTGIIVAVLVTRVLYLPPVELSGRFNLYWFLVFAGHFIVDVCRASVQVAAQAFDPRRLPVNSVIAASLHTNSDFLMTLVSQAVSLVPGSLVVEVDRGNSVLYLHVLGASSDYDVEKFRRNVLTTEERLVRALGTRDDIWRVNQFRTATGRKPMGMSRAQLTYEKERGLS</sequence>
<accession>A0ABY8QUD2</accession>
<evidence type="ECO:0000256" key="2">
    <source>
        <dbReference type="ARBA" id="ARBA00006228"/>
    </source>
</evidence>
<evidence type="ECO:0000256" key="7">
    <source>
        <dbReference type="SAM" id="Phobius"/>
    </source>
</evidence>
<keyword evidence="5 7" id="KW-1133">Transmembrane helix</keyword>
<reference evidence="8 9" key="1">
    <citation type="submission" date="2023-05" db="EMBL/GenBank/DDBJ databases">
        <title>Lithophilousrod everest ZFBP1038 complete genpme.</title>
        <authorList>
            <person name="Tian M."/>
        </authorList>
    </citation>
    <scope>NUCLEOTIDE SEQUENCE [LARGE SCALE GENOMIC DNA]</scope>
    <source>
        <strain evidence="8 9">ZFBP1038</strain>
    </source>
</reference>
<dbReference type="RefSeq" id="WP_349638791.1">
    <property type="nucleotide sequence ID" value="NZ_CP090958.1"/>
</dbReference>
<evidence type="ECO:0000313" key="8">
    <source>
        <dbReference type="EMBL" id="WGW11995.1"/>
    </source>
</evidence>
<keyword evidence="9" id="KW-1185">Reference proteome</keyword>
<dbReference type="EMBL" id="CP090958">
    <property type="protein sequence ID" value="WGW11995.1"/>
    <property type="molecule type" value="Genomic_DNA"/>
</dbReference>
<dbReference type="Pfam" id="PF01899">
    <property type="entry name" value="MNHE"/>
    <property type="match status" value="1"/>
</dbReference>
<dbReference type="PANTHER" id="PTHR34584:SF1">
    <property type="entry name" value="NA(+)_H(+) ANTIPORTER SUBUNIT E1"/>
    <property type="match status" value="1"/>
</dbReference>
<evidence type="ECO:0000313" key="9">
    <source>
        <dbReference type="Proteomes" id="UP001209083"/>
    </source>
</evidence>
<keyword evidence="4 7" id="KW-0812">Transmembrane</keyword>
<evidence type="ECO:0000256" key="5">
    <source>
        <dbReference type="ARBA" id="ARBA00022989"/>
    </source>
</evidence>
<organism evidence="8 9">
    <name type="scientific">Saxibacter everestensis</name>
    <dbReference type="NCBI Taxonomy" id="2909229"/>
    <lineage>
        <taxon>Bacteria</taxon>
        <taxon>Bacillati</taxon>
        <taxon>Actinomycetota</taxon>
        <taxon>Actinomycetes</taxon>
        <taxon>Micrococcales</taxon>
        <taxon>Brevibacteriaceae</taxon>
        <taxon>Saxibacter</taxon>
    </lineage>
</organism>
<keyword evidence="6 7" id="KW-0472">Membrane</keyword>
<dbReference type="NCBIfam" id="NF006521">
    <property type="entry name" value="PRK08965.1-5"/>
    <property type="match status" value="1"/>
</dbReference>
<proteinExistence type="inferred from homology"/>
<evidence type="ECO:0000256" key="1">
    <source>
        <dbReference type="ARBA" id="ARBA00004651"/>
    </source>
</evidence>
<evidence type="ECO:0000256" key="6">
    <source>
        <dbReference type="ARBA" id="ARBA00023136"/>
    </source>
</evidence>
<dbReference type="PANTHER" id="PTHR34584">
    <property type="entry name" value="NA(+)/H(+) ANTIPORTER SUBUNIT E1"/>
    <property type="match status" value="1"/>
</dbReference>
<evidence type="ECO:0000256" key="3">
    <source>
        <dbReference type="ARBA" id="ARBA00022475"/>
    </source>
</evidence>
<protein>
    <submittedName>
        <fullName evidence="8">Na+/H+ antiporter subunit E</fullName>
    </submittedName>
</protein>
<comment type="similarity">
    <text evidence="2">Belongs to the CPA3 antiporters (TC 2.A.63) subunit E family.</text>
</comment>
<dbReference type="InterPro" id="IPR002758">
    <property type="entry name" value="Cation_antiport_E"/>
</dbReference>
<keyword evidence="3" id="KW-1003">Cell membrane</keyword>
<name>A0ABY8QUD2_9MICO</name>
<gene>
    <name evidence="8" type="ORF">LWF01_18225</name>
</gene>
<comment type="subcellular location">
    <subcellularLocation>
        <location evidence="1">Cell membrane</location>
        <topology evidence="1">Multi-pass membrane protein</topology>
    </subcellularLocation>
</comment>